<dbReference type="PANTHER" id="PTHR47360:SF1">
    <property type="entry name" value="ENDOPEPTIDASE NLPC-RELATED"/>
    <property type="match status" value="1"/>
</dbReference>
<keyword evidence="5" id="KW-0788">Thiol protease</keyword>
<feature type="domain" description="NlpC/P60" evidence="6">
    <location>
        <begin position="77"/>
        <end position="197"/>
    </location>
</feature>
<evidence type="ECO:0000256" key="3">
    <source>
        <dbReference type="ARBA" id="ARBA00022729"/>
    </source>
</evidence>
<protein>
    <submittedName>
        <fullName evidence="7">NlpC/P60 family protein</fullName>
    </submittedName>
</protein>
<evidence type="ECO:0000313" key="7">
    <source>
        <dbReference type="EMBL" id="SHM38913.1"/>
    </source>
</evidence>
<organism evidence="7 8">
    <name type="scientific">Vreelandella subglaciescola</name>
    <dbReference type="NCBI Taxonomy" id="29571"/>
    <lineage>
        <taxon>Bacteria</taxon>
        <taxon>Pseudomonadati</taxon>
        <taxon>Pseudomonadota</taxon>
        <taxon>Gammaproteobacteria</taxon>
        <taxon>Oceanospirillales</taxon>
        <taxon>Halomonadaceae</taxon>
        <taxon>Vreelandella</taxon>
    </lineage>
</organism>
<dbReference type="InParanoid" id="A0A1M7IE91"/>
<dbReference type="Pfam" id="PF00877">
    <property type="entry name" value="NLPC_P60"/>
    <property type="match status" value="1"/>
</dbReference>
<dbReference type="InterPro" id="IPR000064">
    <property type="entry name" value="NLP_P60_dom"/>
</dbReference>
<evidence type="ECO:0000256" key="2">
    <source>
        <dbReference type="ARBA" id="ARBA00022670"/>
    </source>
</evidence>
<evidence type="ECO:0000256" key="5">
    <source>
        <dbReference type="ARBA" id="ARBA00022807"/>
    </source>
</evidence>
<dbReference type="GO" id="GO:0008234">
    <property type="term" value="F:cysteine-type peptidase activity"/>
    <property type="evidence" value="ECO:0007669"/>
    <property type="project" value="UniProtKB-KW"/>
</dbReference>
<keyword evidence="2" id="KW-0645">Protease</keyword>
<name>A0A1M7IE91_9GAMM</name>
<accession>A0A1M7IE91</accession>
<dbReference type="InterPro" id="IPR052062">
    <property type="entry name" value="Murein_DD/LD_carboxypeptidase"/>
</dbReference>
<keyword evidence="8" id="KW-1185">Reference proteome</keyword>
<dbReference type="AlphaFoldDB" id="A0A1M7IE91"/>
<dbReference type="PROSITE" id="PS51935">
    <property type="entry name" value="NLPC_P60"/>
    <property type="match status" value="1"/>
</dbReference>
<dbReference type="PANTHER" id="PTHR47360">
    <property type="entry name" value="MUREIN DD-ENDOPEPTIDASE MEPS/MUREIN LD-CARBOXYPEPTIDASE"/>
    <property type="match status" value="1"/>
</dbReference>
<keyword evidence="4" id="KW-0378">Hydrolase</keyword>
<gene>
    <name evidence="7" type="ORF">SAMN05878437_2704</name>
</gene>
<dbReference type="FunCoup" id="A0A1M7IE91">
    <property type="interactions" value="16"/>
</dbReference>
<dbReference type="Gene3D" id="3.90.1720.10">
    <property type="entry name" value="endopeptidase domain like (from Nostoc punctiforme)"/>
    <property type="match status" value="1"/>
</dbReference>
<reference evidence="7 8" key="1">
    <citation type="submission" date="2016-11" db="EMBL/GenBank/DDBJ databases">
        <authorList>
            <person name="Jaros S."/>
            <person name="Januszkiewicz K."/>
            <person name="Wedrychowicz H."/>
        </authorList>
    </citation>
    <scope>NUCLEOTIDE SEQUENCE [LARGE SCALE GENOMIC DNA]</scope>
    <source>
        <strain evidence="7 8">ACAM 12</strain>
    </source>
</reference>
<dbReference type="OrthoDB" id="9807055at2"/>
<dbReference type="SUPFAM" id="SSF54001">
    <property type="entry name" value="Cysteine proteinases"/>
    <property type="match status" value="1"/>
</dbReference>
<dbReference type="Proteomes" id="UP000190911">
    <property type="component" value="Chromosome I"/>
</dbReference>
<dbReference type="GO" id="GO:0006508">
    <property type="term" value="P:proteolysis"/>
    <property type="evidence" value="ECO:0007669"/>
    <property type="project" value="UniProtKB-KW"/>
</dbReference>
<dbReference type="InterPro" id="IPR038765">
    <property type="entry name" value="Papain-like_cys_pep_sf"/>
</dbReference>
<dbReference type="RefSeq" id="WP_079554421.1">
    <property type="nucleotide sequence ID" value="NZ_LT670847.1"/>
</dbReference>
<sequence length="209" mass="22973">MAAVPPSIIQGTRGICALALIILLAGCAGNAPRDKADPPDDYFAMTLPGMSNSGGSMMSPANNPVNDLSRLKNPAPLVIRRALLEQHERWSGTPYRLGGTTQRGVDCSALVQNVYLDTFDITLPRTTRGLVTKGHAIDRQDLRAGDLVFFRPPGNRHVGIYVGEGYFLHASSSKGVTISQLDNTYWQRYYWQSRRTLESPQMAQLSRVL</sequence>
<dbReference type="EMBL" id="LT670847">
    <property type="protein sequence ID" value="SHM38913.1"/>
    <property type="molecule type" value="Genomic_DNA"/>
</dbReference>
<evidence type="ECO:0000313" key="8">
    <source>
        <dbReference type="Proteomes" id="UP000190911"/>
    </source>
</evidence>
<evidence type="ECO:0000256" key="4">
    <source>
        <dbReference type="ARBA" id="ARBA00022801"/>
    </source>
</evidence>
<comment type="similarity">
    <text evidence="1">Belongs to the peptidase C40 family.</text>
</comment>
<evidence type="ECO:0000259" key="6">
    <source>
        <dbReference type="PROSITE" id="PS51935"/>
    </source>
</evidence>
<dbReference type="STRING" id="29571.SAMN05878437_2704"/>
<evidence type="ECO:0000256" key="1">
    <source>
        <dbReference type="ARBA" id="ARBA00007074"/>
    </source>
</evidence>
<proteinExistence type="inferred from homology"/>
<keyword evidence="3" id="KW-0732">Signal</keyword>